<reference evidence="2 3" key="1">
    <citation type="submission" date="2019-03" db="EMBL/GenBank/DDBJ databases">
        <title>Genomic Encyclopedia of Archaeal and Bacterial Type Strains, Phase II (KMG-II): from individual species to whole genera.</title>
        <authorList>
            <person name="Goeker M."/>
        </authorList>
    </citation>
    <scope>NUCLEOTIDE SEQUENCE [LARGE SCALE GENOMIC DNA]</scope>
    <source>
        <strain evidence="2 3">DSM 25687</strain>
    </source>
</reference>
<accession>A0A4V3CSD0</accession>
<evidence type="ECO:0000313" key="3">
    <source>
        <dbReference type="Proteomes" id="UP000295260"/>
    </source>
</evidence>
<dbReference type="EMBL" id="SNXR01000012">
    <property type="protein sequence ID" value="TDP60142.1"/>
    <property type="molecule type" value="Genomic_DNA"/>
</dbReference>
<name>A0A4V3CSD0_9FLAO</name>
<keyword evidence="3" id="KW-1185">Reference proteome</keyword>
<dbReference type="AlphaFoldDB" id="A0A4V3CSD0"/>
<evidence type="ECO:0000313" key="2">
    <source>
        <dbReference type="EMBL" id="TDP60142.1"/>
    </source>
</evidence>
<dbReference type="Pfam" id="PF13648">
    <property type="entry name" value="Lipocalin_4"/>
    <property type="match status" value="1"/>
</dbReference>
<sequence>MKKIFLSLLSLSVFLLSCESSDDDITYVKPDYLSGTWEFSKIGTINAQNVLVYEDYQNETGCEADNLVLKNDNTFVSNDFSTEGINCVNASFSGDFILDNRDLIFNYVIENIEYENVLTIVALTNTEITVSGTNDLGEIVFYKLSKQ</sequence>
<evidence type="ECO:0000259" key="1">
    <source>
        <dbReference type="Pfam" id="PF13648"/>
    </source>
</evidence>
<gene>
    <name evidence="2" type="ORF">BC748_1119</name>
</gene>
<protein>
    <submittedName>
        <fullName evidence="2">Lipocalin-like protein</fullName>
    </submittedName>
</protein>
<dbReference type="OrthoDB" id="1375317at2"/>
<proteinExistence type="predicted"/>
<organism evidence="2 3">
    <name type="scientific">Flavobacterium dankookense</name>
    <dbReference type="NCBI Taxonomy" id="706186"/>
    <lineage>
        <taxon>Bacteria</taxon>
        <taxon>Pseudomonadati</taxon>
        <taxon>Bacteroidota</taxon>
        <taxon>Flavobacteriia</taxon>
        <taxon>Flavobacteriales</taxon>
        <taxon>Flavobacteriaceae</taxon>
        <taxon>Flavobacterium</taxon>
    </lineage>
</organism>
<feature type="domain" description="Lipocalin-like" evidence="1">
    <location>
        <begin position="33"/>
        <end position="129"/>
    </location>
</feature>
<dbReference type="RefSeq" id="WP_133532434.1">
    <property type="nucleotide sequence ID" value="NZ_SNXR01000012.1"/>
</dbReference>
<dbReference type="InterPro" id="IPR024311">
    <property type="entry name" value="Lipocalin-like"/>
</dbReference>
<dbReference type="PROSITE" id="PS51257">
    <property type="entry name" value="PROKAR_LIPOPROTEIN"/>
    <property type="match status" value="1"/>
</dbReference>
<dbReference type="Proteomes" id="UP000295260">
    <property type="component" value="Unassembled WGS sequence"/>
</dbReference>
<comment type="caution">
    <text evidence="2">The sequence shown here is derived from an EMBL/GenBank/DDBJ whole genome shotgun (WGS) entry which is preliminary data.</text>
</comment>